<dbReference type="EMBL" id="BTRK01000004">
    <property type="protein sequence ID" value="GMR50318.1"/>
    <property type="molecule type" value="Genomic_DNA"/>
</dbReference>
<dbReference type="Proteomes" id="UP001328107">
    <property type="component" value="Unassembled WGS sequence"/>
</dbReference>
<protein>
    <recommendedName>
        <fullName evidence="3">F-box domain-containing protein</fullName>
    </recommendedName>
</protein>
<reference evidence="2" key="1">
    <citation type="submission" date="2022-10" db="EMBL/GenBank/DDBJ databases">
        <title>Genome assembly of Pristionchus species.</title>
        <authorList>
            <person name="Yoshida K."/>
            <person name="Sommer R.J."/>
        </authorList>
    </citation>
    <scope>NUCLEOTIDE SEQUENCE [LARGE SCALE GENOMIC DNA]</scope>
    <source>
        <strain evidence="2">RS5460</strain>
    </source>
</reference>
<sequence>YLFITLSCVTEAKGGMERVTASCADISAIECLPGELLCAIINYVPEAVHYLRLTSKVLKHAANVYISQTNLVHKFEISGAVIREDLRISMHILPHHADLFELRLKQNLSPSERKRIRRDKPNGISSILVHRLPYFINEGPDQLISLRRCMGKVDMVSLNGCLDDHLIPSLHTLLGVGIIIDTLMVTAEKMPESVATNLLHILDAYQINDLRLSVGDVSTDPFKLLFSLSSRLHTLSITQLPLYGMSSNARFFLGQHYCDWTPTFLSMLALERRLDKLCIDNRANPRYLSSATTLAKELPSVGKNIWFETNWEGNEISSMKINGHYVNVGARFLSIKHASRVNEPLNDKGRLKIKEHGGYDFIS</sequence>
<evidence type="ECO:0008006" key="3">
    <source>
        <dbReference type="Google" id="ProtNLM"/>
    </source>
</evidence>
<name>A0AAN5CT91_9BILA</name>
<gene>
    <name evidence="1" type="ORF">PMAYCL1PPCAC_20513</name>
</gene>
<feature type="non-terminal residue" evidence="1">
    <location>
        <position position="1"/>
    </location>
</feature>
<dbReference type="AlphaFoldDB" id="A0AAN5CT91"/>
<evidence type="ECO:0000313" key="2">
    <source>
        <dbReference type="Proteomes" id="UP001328107"/>
    </source>
</evidence>
<keyword evidence="2" id="KW-1185">Reference proteome</keyword>
<proteinExistence type="predicted"/>
<comment type="caution">
    <text evidence="1">The sequence shown here is derived from an EMBL/GenBank/DDBJ whole genome shotgun (WGS) entry which is preliminary data.</text>
</comment>
<evidence type="ECO:0000313" key="1">
    <source>
        <dbReference type="EMBL" id="GMR50318.1"/>
    </source>
</evidence>
<organism evidence="1 2">
    <name type="scientific">Pristionchus mayeri</name>
    <dbReference type="NCBI Taxonomy" id="1317129"/>
    <lineage>
        <taxon>Eukaryota</taxon>
        <taxon>Metazoa</taxon>
        <taxon>Ecdysozoa</taxon>
        <taxon>Nematoda</taxon>
        <taxon>Chromadorea</taxon>
        <taxon>Rhabditida</taxon>
        <taxon>Rhabditina</taxon>
        <taxon>Diplogasteromorpha</taxon>
        <taxon>Diplogasteroidea</taxon>
        <taxon>Neodiplogasteridae</taxon>
        <taxon>Pristionchus</taxon>
    </lineage>
</organism>
<accession>A0AAN5CT91</accession>